<comment type="caution">
    <text evidence="4">Lacks conserved residue(s) required for the propagation of feature annotation.</text>
</comment>
<evidence type="ECO:0000313" key="7">
    <source>
        <dbReference type="Proteomes" id="UP001237011"/>
    </source>
</evidence>
<name>A0ABY9H9R8_9MOLU</name>
<dbReference type="EC" id="3.5.4.31" evidence="4"/>
<evidence type="ECO:0000256" key="3">
    <source>
        <dbReference type="ARBA" id="ARBA00022833"/>
    </source>
</evidence>
<dbReference type="SUPFAM" id="SSF51338">
    <property type="entry name" value="Composite domain of metallo-dependent hydrolases"/>
    <property type="match status" value="1"/>
</dbReference>
<feature type="binding site" evidence="4">
    <location>
        <position position="179"/>
    </location>
    <ligand>
        <name>substrate</name>
    </ligand>
</feature>
<keyword evidence="3 4" id="KW-0862">Zinc</keyword>
<comment type="catalytic activity">
    <reaction evidence="4">
        <text>S-adenosyl-L-homocysteine + H2O + H(+) = S-inosyl-L-homocysteine + NH4(+)</text>
        <dbReference type="Rhea" id="RHEA:20716"/>
        <dbReference type="ChEBI" id="CHEBI:15377"/>
        <dbReference type="ChEBI" id="CHEBI:15378"/>
        <dbReference type="ChEBI" id="CHEBI:28938"/>
        <dbReference type="ChEBI" id="CHEBI:57856"/>
        <dbReference type="ChEBI" id="CHEBI:57985"/>
        <dbReference type="EC" id="3.5.4.28"/>
    </reaction>
</comment>
<protein>
    <recommendedName>
        <fullName evidence="4">5-methylthioadenosine/S-adenosylhomocysteine deaminase</fullName>
        <shortName evidence="4">MTA/SAH deaminase</shortName>
        <ecNumber evidence="4">3.5.4.28</ecNumber>
        <ecNumber evidence="4">3.5.4.31</ecNumber>
    </recommendedName>
</protein>
<dbReference type="InterPro" id="IPR032466">
    <property type="entry name" value="Metal_Hydrolase"/>
</dbReference>
<accession>A0ABY9H9R8</accession>
<dbReference type="InterPro" id="IPR023512">
    <property type="entry name" value="Deaminase_MtaD/DadD"/>
</dbReference>
<dbReference type="RefSeq" id="WP_305937761.1">
    <property type="nucleotide sequence ID" value="NZ_CP132191.1"/>
</dbReference>
<dbReference type="InterPro" id="IPR050287">
    <property type="entry name" value="MTA/SAH_deaminase"/>
</dbReference>
<feature type="binding site" evidence="4">
    <location>
        <position position="206"/>
    </location>
    <ligand>
        <name>Zn(2+)</name>
        <dbReference type="ChEBI" id="CHEBI:29105"/>
    </ligand>
</feature>
<organism evidence="6 7">
    <name type="scientific">Mycoplasma seminis</name>
    <dbReference type="NCBI Taxonomy" id="512749"/>
    <lineage>
        <taxon>Bacteria</taxon>
        <taxon>Bacillati</taxon>
        <taxon>Mycoplasmatota</taxon>
        <taxon>Mollicutes</taxon>
        <taxon>Mycoplasmataceae</taxon>
        <taxon>Mycoplasma</taxon>
    </lineage>
</organism>
<dbReference type="EC" id="3.5.4.28" evidence="4"/>
<feature type="binding site" evidence="4">
    <location>
        <position position="66"/>
    </location>
    <ligand>
        <name>Zn(2+)</name>
        <dbReference type="ChEBI" id="CHEBI:29105"/>
    </ligand>
</feature>
<comment type="catalytic activity">
    <reaction evidence="4">
        <text>S-methyl-5'-thioadenosine + H2O + H(+) = S-methyl-5'-thioinosine + NH4(+)</text>
        <dbReference type="Rhea" id="RHEA:25025"/>
        <dbReference type="ChEBI" id="CHEBI:15377"/>
        <dbReference type="ChEBI" id="CHEBI:15378"/>
        <dbReference type="ChEBI" id="CHEBI:17509"/>
        <dbReference type="ChEBI" id="CHEBI:28938"/>
        <dbReference type="ChEBI" id="CHEBI:48595"/>
        <dbReference type="EC" id="3.5.4.31"/>
    </reaction>
</comment>
<gene>
    <name evidence="4" type="primary">mtaD</name>
    <name evidence="6" type="ORF">Q8852_03305</name>
</gene>
<comment type="cofactor">
    <cofactor evidence="4">
        <name>Zn(2+)</name>
        <dbReference type="ChEBI" id="CHEBI:29105"/>
    </cofactor>
    <text evidence="4">Binds 1 zinc ion per subunit.</text>
</comment>
<comment type="function">
    <text evidence="4">Catalyzes the deamination of 5-methylthioadenosine and S-adenosyl-L-homocysteine into 5-methylthioinosine and S-inosyl-L-homocysteine, respectively. Is also able to deaminate adenosine.</text>
</comment>
<dbReference type="PANTHER" id="PTHR43794:SF11">
    <property type="entry name" value="AMIDOHYDROLASE-RELATED DOMAIN-CONTAINING PROTEIN"/>
    <property type="match status" value="1"/>
</dbReference>
<dbReference type="EMBL" id="CP132191">
    <property type="protein sequence ID" value="WLP85325.1"/>
    <property type="molecule type" value="Genomic_DNA"/>
</dbReference>
<feature type="domain" description="Amidohydrolase-related" evidence="5">
    <location>
        <begin position="55"/>
        <end position="398"/>
    </location>
</feature>
<evidence type="ECO:0000256" key="1">
    <source>
        <dbReference type="ARBA" id="ARBA00022723"/>
    </source>
</evidence>
<dbReference type="CDD" id="cd01298">
    <property type="entry name" value="ATZ_TRZ_like"/>
    <property type="match status" value="1"/>
</dbReference>
<dbReference type="Gene3D" id="3.20.20.140">
    <property type="entry name" value="Metal-dependent hydrolases"/>
    <property type="match status" value="1"/>
</dbReference>
<dbReference type="HAMAP" id="MF_01281">
    <property type="entry name" value="MTA_SAH_deamin"/>
    <property type="match status" value="1"/>
</dbReference>
<keyword evidence="2 4" id="KW-0378">Hydrolase</keyword>
<dbReference type="InterPro" id="IPR006680">
    <property type="entry name" value="Amidohydro-rel"/>
</dbReference>
<evidence type="ECO:0000256" key="4">
    <source>
        <dbReference type="HAMAP-Rule" id="MF_01281"/>
    </source>
</evidence>
<dbReference type="SUPFAM" id="SSF51556">
    <property type="entry name" value="Metallo-dependent hydrolases"/>
    <property type="match status" value="1"/>
</dbReference>
<dbReference type="PANTHER" id="PTHR43794">
    <property type="entry name" value="AMINOHYDROLASE SSNA-RELATED"/>
    <property type="match status" value="1"/>
</dbReference>
<reference evidence="6" key="1">
    <citation type="submission" date="2023-08" db="EMBL/GenBank/DDBJ databases">
        <title>Complete genome sequence of Mycoplasma seminis 2200.</title>
        <authorList>
            <person name="Spergser J."/>
        </authorList>
    </citation>
    <scope>NUCLEOTIDE SEQUENCE [LARGE SCALE GENOMIC DNA]</scope>
    <source>
        <strain evidence="6">2200</strain>
    </source>
</reference>
<feature type="binding site" evidence="4">
    <location>
        <position position="294"/>
    </location>
    <ligand>
        <name>substrate</name>
    </ligand>
</feature>
<keyword evidence="7" id="KW-1185">Reference proteome</keyword>
<feature type="binding site" evidence="4">
    <location>
        <position position="209"/>
    </location>
    <ligand>
        <name>substrate</name>
    </ligand>
</feature>
<dbReference type="Pfam" id="PF01979">
    <property type="entry name" value="Amidohydro_1"/>
    <property type="match status" value="1"/>
</dbReference>
<evidence type="ECO:0000313" key="6">
    <source>
        <dbReference type="EMBL" id="WLP85325.1"/>
    </source>
</evidence>
<dbReference type="Proteomes" id="UP001237011">
    <property type="component" value="Chromosome"/>
</dbReference>
<feature type="binding site" evidence="4">
    <location>
        <position position="64"/>
    </location>
    <ligand>
        <name>Zn(2+)</name>
        <dbReference type="ChEBI" id="CHEBI:29105"/>
    </ligand>
</feature>
<feature type="binding site" evidence="4">
    <location>
        <position position="93"/>
    </location>
    <ligand>
        <name>substrate</name>
    </ligand>
</feature>
<comment type="similarity">
    <text evidence="4">Belongs to the metallo-dependent hydrolases superfamily. MTA/SAH deaminase family.</text>
</comment>
<proteinExistence type="inferred from homology"/>
<evidence type="ECO:0000256" key="2">
    <source>
        <dbReference type="ARBA" id="ARBA00022801"/>
    </source>
</evidence>
<dbReference type="Gene3D" id="2.30.40.10">
    <property type="entry name" value="Urease, subunit C, domain 1"/>
    <property type="match status" value="1"/>
</dbReference>
<feature type="binding site" evidence="4">
    <location>
        <position position="294"/>
    </location>
    <ligand>
        <name>Zn(2+)</name>
        <dbReference type="ChEBI" id="CHEBI:29105"/>
    </ligand>
</feature>
<dbReference type="InterPro" id="IPR011059">
    <property type="entry name" value="Metal-dep_hydrolase_composite"/>
</dbReference>
<keyword evidence="1 4" id="KW-0479">Metal-binding</keyword>
<evidence type="ECO:0000259" key="5">
    <source>
        <dbReference type="Pfam" id="PF01979"/>
    </source>
</evidence>
<sequence>MNIWIKNATVVTMDDDNKMIKNANVYISGKKIQYVGTDTLAKFAAEKVIDAKNNVLMPGMINTHCHIPMTILRNHANDVNLEDWLYNCIFPVEAKMSSQDIYYGALLGMAEMISTGTTSFVDMYFYVDQIAKAAEKMKIRAYLGIGITQDSVERNINDTKALHQKYLNNELINIMVAPHAVYTNSEETLYQTGNALKELNTIHTIHLNESKAEVKNSFDKYHTTPVFEAYKTGNLTSNTIIGHGVNLNESEIELIKQVGASIAHNPCSNLKLSSGVLPVQKLLNRGINICLGTDGAASNNNLDMFEEMKIASLLQKGVFGAPTLLNAWDTLKLATVNGAKALHRENELGKIKQGYIADLILVDLNNINHTPRANIIDSLVYSTNSHDVYTTIINGEIVYEDRKFTNINLQELMDKVNELYANLTK</sequence>